<keyword evidence="3" id="KW-1185">Reference proteome</keyword>
<evidence type="ECO:0000259" key="1">
    <source>
        <dbReference type="PROSITE" id="PS50995"/>
    </source>
</evidence>
<dbReference type="SMART" id="SM00347">
    <property type="entry name" value="HTH_MARR"/>
    <property type="match status" value="1"/>
</dbReference>
<dbReference type="RefSeq" id="WP_169623685.1">
    <property type="nucleotide sequence ID" value="NZ_JABBNT010000001.1"/>
</dbReference>
<dbReference type="GO" id="GO:0003700">
    <property type="term" value="F:DNA-binding transcription factor activity"/>
    <property type="evidence" value="ECO:0007669"/>
    <property type="project" value="InterPro"/>
</dbReference>
<dbReference type="Pfam" id="PF01047">
    <property type="entry name" value="MarR"/>
    <property type="match status" value="1"/>
</dbReference>
<proteinExistence type="predicted"/>
<dbReference type="InterPro" id="IPR036390">
    <property type="entry name" value="WH_DNA-bd_sf"/>
</dbReference>
<sequence>MISNRHAKIDDVLESPLGQPKYNNLWGRPGYLIRRLHQIHVGLFAEECNSKEFTAVQYAVLSVLYNGDQFDQHTLSKAVGIDRTSGADVFKRLVRRGLVSREPSEQDRRAKVVRITEEGRELVRGMRPAMERAQEKLLAPLSEDEQGQFMDFIRRLVEANNDASRAPMA</sequence>
<feature type="domain" description="HTH marR-type" evidence="1">
    <location>
        <begin position="29"/>
        <end position="158"/>
    </location>
</feature>
<name>A0A7Y0DXH1_9PROT</name>
<dbReference type="AlphaFoldDB" id="A0A7Y0DXH1"/>
<dbReference type="PANTHER" id="PTHR33164:SF95">
    <property type="entry name" value="TRANSCRIPTIONAL REGULATOR"/>
    <property type="match status" value="1"/>
</dbReference>
<dbReference type="GO" id="GO:0006950">
    <property type="term" value="P:response to stress"/>
    <property type="evidence" value="ECO:0007669"/>
    <property type="project" value="TreeGrafter"/>
</dbReference>
<dbReference type="InterPro" id="IPR039422">
    <property type="entry name" value="MarR/SlyA-like"/>
</dbReference>
<dbReference type="InterPro" id="IPR000835">
    <property type="entry name" value="HTH_MarR-typ"/>
</dbReference>
<dbReference type="EMBL" id="JABBNT010000001">
    <property type="protein sequence ID" value="NMM43405.1"/>
    <property type="molecule type" value="Genomic_DNA"/>
</dbReference>
<dbReference type="Proteomes" id="UP000539372">
    <property type="component" value="Unassembled WGS sequence"/>
</dbReference>
<gene>
    <name evidence="2" type="ORF">HH303_02865</name>
</gene>
<dbReference type="InterPro" id="IPR036388">
    <property type="entry name" value="WH-like_DNA-bd_sf"/>
</dbReference>
<protein>
    <submittedName>
        <fullName evidence="2">MarR family transcriptional regulator</fullName>
    </submittedName>
</protein>
<dbReference type="SUPFAM" id="SSF46785">
    <property type="entry name" value="Winged helix' DNA-binding domain"/>
    <property type="match status" value="1"/>
</dbReference>
<dbReference type="PANTHER" id="PTHR33164">
    <property type="entry name" value="TRANSCRIPTIONAL REGULATOR, MARR FAMILY"/>
    <property type="match status" value="1"/>
</dbReference>
<dbReference type="Gene3D" id="1.10.10.10">
    <property type="entry name" value="Winged helix-like DNA-binding domain superfamily/Winged helix DNA-binding domain"/>
    <property type="match status" value="1"/>
</dbReference>
<evidence type="ECO:0000313" key="2">
    <source>
        <dbReference type="EMBL" id="NMM43405.1"/>
    </source>
</evidence>
<dbReference type="PROSITE" id="PS50995">
    <property type="entry name" value="HTH_MARR_2"/>
    <property type="match status" value="1"/>
</dbReference>
<accession>A0A7Y0DXH1</accession>
<comment type="caution">
    <text evidence="2">The sequence shown here is derived from an EMBL/GenBank/DDBJ whole genome shotgun (WGS) entry which is preliminary data.</text>
</comment>
<dbReference type="PRINTS" id="PR00598">
    <property type="entry name" value="HTHMARR"/>
</dbReference>
<reference evidence="2 3" key="1">
    <citation type="submission" date="2020-04" db="EMBL/GenBank/DDBJ databases">
        <title>Rhodospirillaceae bacterium KN72 isolated from deep sea.</title>
        <authorList>
            <person name="Zhang D.-C."/>
        </authorList>
    </citation>
    <scope>NUCLEOTIDE SEQUENCE [LARGE SCALE GENOMIC DNA]</scope>
    <source>
        <strain evidence="2 3">KN72</strain>
    </source>
</reference>
<evidence type="ECO:0000313" key="3">
    <source>
        <dbReference type="Proteomes" id="UP000539372"/>
    </source>
</evidence>
<organism evidence="2 3">
    <name type="scientific">Pacificispira spongiicola</name>
    <dbReference type="NCBI Taxonomy" id="2729598"/>
    <lineage>
        <taxon>Bacteria</taxon>
        <taxon>Pseudomonadati</taxon>
        <taxon>Pseudomonadota</taxon>
        <taxon>Alphaproteobacteria</taxon>
        <taxon>Rhodospirillales</taxon>
        <taxon>Rhodospirillaceae</taxon>
        <taxon>Pacificispira</taxon>
    </lineage>
</organism>